<dbReference type="EMBL" id="KN824303">
    <property type="protein sequence ID" value="KIM26824.1"/>
    <property type="molecule type" value="Genomic_DNA"/>
</dbReference>
<evidence type="ECO:0000313" key="1">
    <source>
        <dbReference type="EMBL" id="KIM26824.1"/>
    </source>
</evidence>
<dbReference type="SUPFAM" id="SSF52047">
    <property type="entry name" value="RNI-like"/>
    <property type="match status" value="1"/>
</dbReference>
<protein>
    <recommendedName>
        <fullName evidence="3">F-box domain-containing protein</fullName>
    </recommendedName>
</protein>
<evidence type="ECO:0000313" key="2">
    <source>
        <dbReference type="Proteomes" id="UP000054097"/>
    </source>
</evidence>
<gene>
    <name evidence="1" type="ORF">M408DRAFT_25092</name>
</gene>
<organism evidence="1 2">
    <name type="scientific">Serendipita vermifera MAFF 305830</name>
    <dbReference type="NCBI Taxonomy" id="933852"/>
    <lineage>
        <taxon>Eukaryota</taxon>
        <taxon>Fungi</taxon>
        <taxon>Dikarya</taxon>
        <taxon>Basidiomycota</taxon>
        <taxon>Agaricomycotina</taxon>
        <taxon>Agaricomycetes</taxon>
        <taxon>Sebacinales</taxon>
        <taxon>Serendipitaceae</taxon>
        <taxon>Serendipita</taxon>
    </lineage>
</organism>
<name>A0A0C3B3Q1_SERVB</name>
<dbReference type="OrthoDB" id="3038759at2759"/>
<dbReference type="Gene3D" id="3.80.10.10">
    <property type="entry name" value="Ribonuclease Inhibitor"/>
    <property type="match status" value="1"/>
</dbReference>
<proteinExistence type="predicted"/>
<keyword evidence="2" id="KW-1185">Reference proteome</keyword>
<accession>A0A0C3B3Q1</accession>
<dbReference type="InterPro" id="IPR032675">
    <property type="entry name" value="LRR_dom_sf"/>
</dbReference>
<sequence>MDPTSPVRNDKLPFDVLAEVFSYYVTEETIEHPTETLLFVCKKWYIAALARCSLWSQFRIHLAHRPSLEILSRRVVRRLERSGNTVPIDIELRNLLGSTAPPFVEDIEYRELDMSSTLICPRRIDKQTKKSLQCNCQAVAQECFLALLTVFTGYDGVYCARWRHLSLAMDFPPMFRGEDQTIAIALSYPTPNLLSFVLQHPTSETLLFLPYAPSLTQLALNNCMVPSIPNAENLRFLGISFGKDMASEALEYMVFLESAKALTVLKLDLPELMTTFELDFPELQRLELRGRQFPMDTVVSMPKLTHLTLGINGTSLLLQITTVLRESFSQLKSIELWYDCVEDLLLYDMCELTYVLLQPCQSLEELVGDVRMLSIILKHMWENAPSISHQSNRAQFQFLVPLFRDKSVKFKVIHGEEWYSLPIWQQRRDFALLALSLGVINPQEDWSYIYEALQKPWPPSGCWSNR</sequence>
<dbReference type="Proteomes" id="UP000054097">
    <property type="component" value="Unassembled WGS sequence"/>
</dbReference>
<reference evidence="1 2" key="1">
    <citation type="submission" date="2014-04" db="EMBL/GenBank/DDBJ databases">
        <authorList>
            <consortium name="DOE Joint Genome Institute"/>
            <person name="Kuo A."/>
            <person name="Zuccaro A."/>
            <person name="Kohler A."/>
            <person name="Nagy L.G."/>
            <person name="Floudas D."/>
            <person name="Copeland A."/>
            <person name="Barry K.W."/>
            <person name="Cichocki N."/>
            <person name="Veneault-Fourrey C."/>
            <person name="LaButti K."/>
            <person name="Lindquist E.A."/>
            <person name="Lipzen A."/>
            <person name="Lundell T."/>
            <person name="Morin E."/>
            <person name="Murat C."/>
            <person name="Sun H."/>
            <person name="Tunlid A."/>
            <person name="Henrissat B."/>
            <person name="Grigoriev I.V."/>
            <person name="Hibbett D.S."/>
            <person name="Martin F."/>
            <person name="Nordberg H.P."/>
            <person name="Cantor M.N."/>
            <person name="Hua S.X."/>
        </authorList>
    </citation>
    <scope>NUCLEOTIDE SEQUENCE [LARGE SCALE GENOMIC DNA]</scope>
    <source>
        <strain evidence="1 2">MAFF 305830</strain>
    </source>
</reference>
<dbReference type="HOGENOM" id="CLU_045728_1_0_1"/>
<evidence type="ECO:0008006" key="3">
    <source>
        <dbReference type="Google" id="ProtNLM"/>
    </source>
</evidence>
<reference evidence="2" key="2">
    <citation type="submission" date="2015-01" db="EMBL/GenBank/DDBJ databases">
        <title>Evolutionary Origins and Diversification of the Mycorrhizal Mutualists.</title>
        <authorList>
            <consortium name="DOE Joint Genome Institute"/>
            <consortium name="Mycorrhizal Genomics Consortium"/>
            <person name="Kohler A."/>
            <person name="Kuo A."/>
            <person name="Nagy L.G."/>
            <person name="Floudas D."/>
            <person name="Copeland A."/>
            <person name="Barry K.W."/>
            <person name="Cichocki N."/>
            <person name="Veneault-Fourrey C."/>
            <person name="LaButti K."/>
            <person name="Lindquist E.A."/>
            <person name="Lipzen A."/>
            <person name="Lundell T."/>
            <person name="Morin E."/>
            <person name="Murat C."/>
            <person name="Riley R."/>
            <person name="Ohm R."/>
            <person name="Sun H."/>
            <person name="Tunlid A."/>
            <person name="Henrissat B."/>
            <person name="Grigoriev I.V."/>
            <person name="Hibbett D.S."/>
            <person name="Martin F."/>
        </authorList>
    </citation>
    <scope>NUCLEOTIDE SEQUENCE [LARGE SCALE GENOMIC DNA]</scope>
    <source>
        <strain evidence="2">MAFF 305830</strain>
    </source>
</reference>
<dbReference type="AlphaFoldDB" id="A0A0C3B3Q1"/>